<dbReference type="STRING" id="84035.SAMN05660742_103262"/>
<reference evidence="1 2" key="1">
    <citation type="submission" date="2016-10" db="EMBL/GenBank/DDBJ databases">
        <authorList>
            <person name="de Groot N.N."/>
        </authorList>
    </citation>
    <scope>NUCLEOTIDE SEQUENCE [LARGE SCALE GENOMIC DNA]</scope>
    <source>
        <strain evidence="1 2">DSM 2179</strain>
    </source>
</reference>
<dbReference type="EMBL" id="FNZK01000003">
    <property type="protein sequence ID" value="SEJ12688.1"/>
    <property type="molecule type" value="Genomic_DNA"/>
</dbReference>
<evidence type="ECO:0000313" key="1">
    <source>
        <dbReference type="EMBL" id="SEJ12688.1"/>
    </source>
</evidence>
<proteinExistence type="predicted"/>
<dbReference type="SUPFAM" id="SSF52540">
    <property type="entry name" value="P-loop containing nucleoside triphosphate hydrolases"/>
    <property type="match status" value="1"/>
</dbReference>
<evidence type="ECO:0008006" key="3">
    <source>
        <dbReference type="Google" id="ProtNLM"/>
    </source>
</evidence>
<name>A0A1H6W6U4_9FIRM</name>
<protein>
    <recommendedName>
        <fullName evidence="3">AAA domain-containing protein</fullName>
    </recommendedName>
</protein>
<dbReference type="Gene3D" id="3.40.50.300">
    <property type="entry name" value="P-loop containing nucleotide triphosphate hydrolases"/>
    <property type="match status" value="1"/>
</dbReference>
<accession>A0A1H6W6U4</accession>
<sequence>MSLIAVVGVCASGKTTLVTNLKEAGFNAYNVAQEHSCIKKFWNKHHPDILIMIDASLAAIKKRRIVYWDESRLIAQHERLSDAKAHADLYIQTDSLSKEDVLKEVIAFIKKAEAAV</sequence>
<dbReference type="RefSeq" id="WP_091829688.1">
    <property type="nucleotide sequence ID" value="NZ_FNZK01000003.1"/>
</dbReference>
<dbReference type="AlphaFoldDB" id="A0A1H6W6U4"/>
<organism evidence="1 2">
    <name type="scientific">Propionispira arboris</name>
    <dbReference type="NCBI Taxonomy" id="84035"/>
    <lineage>
        <taxon>Bacteria</taxon>
        <taxon>Bacillati</taxon>
        <taxon>Bacillota</taxon>
        <taxon>Negativicutes</taxon>
        <taxon>Selenomonadales</taxon>
        <taxon>Selenomonadaceae</taxon>
        <taxon>Propionispira</taxon>
    </lineage>
</organism>
<dbReference type="Proteomes" id="UP000199662">
    <property type="component" value="Unassembled WGS sequence"/>
</dbReference>
<keyword evidence="2" id="KW-1185">Reference proteome</keyword>
<evidence type="ECO:0000313" key="2">
    <source>
        <dbReference type="Proteomes" id="UP000199662"/>
    </source>
</evidence>
<gene>
    <name evidence="1" type="ORF">SAMN05660742_103262</name>
</gene>
<dbReference type="InterPro" id="IPR027417">
    <property type="entry name" value="P-loop_NTPase"/>
</dbReference>